<comment type="caution">
    <text evidence="1">The sequence shown here is derived from an EMBL/GenBank/DDBJ whole genome shotgun (WGS) entry which is preliminary data.</text>
</comment>
<keyword evidence="2" id="KW-1185">Reference proteome</keyword>
<gene>
    <name evidence="1" type="ORF">MRB53_002125</name>
</gene>
<proteinExistence type="predicted"/>
<dbReference type="Proteomes" id="UP001234297">
    <property type="component" value="Chromosome 1"/>
</dbReference>
<evidence type="ECO:0000313" key="2">
    <source>
        <dbReference type="Proteomes" id="UP001234297"/>
    </source>
</evidence>
<name>A0ACC2MTM2_PERAE</name>
<accession>A0ACC2MTM2</accession>
<dbReference type="EMBL" id="CM056809">
    <property type="protein sequence ID" value="KAJ8649102.1"/>
    <property type="molecule type" value="Genomic_DNA"/>
</dbReference>
<sequence>MTTSGSGEWLEQALLDLCSKMETGLGLGLDGDVISGLVSYCEMASPLDAQEYLTNIIGQEAGQSVIEEYLRRRGYTGLSSSTLNVQISKFQAYMKPPSDTGLNIGTKRSIKAPKEKTFSTKNQDARIQMETKVSKDINKVNSSVAKKKKAGKVISLAEAAKGSVVFQQGKPCSCQARRHKLISNCLSCGKIVCEQEGEGPCSFCGALVLREGSTYAGLDETSIPLSEAEAAAEAFAKKLVEYDRNSAARTSVIDDQSDYYEIEGNSWLSTEEKELLRKKQQEIEEAECARRSKVVVTFDLVGRKILMNEDDASELELENRILRPPEEREENRIKPNPTIKNQPVFMDPGPVRNLAREKQYKQLPKGLHLEITGRVQHDSNEPHSLVADKLRETSSSGSCWHDPPVSSNVYVTDDNECSLDYS</sequence>
<protein>
    <submittedName>
        <fullName evidence="1">Uncharacterized protein</fullName>
    </submittedName>
</protein>
<evidence type="ECO:0000313" key="1">
    <source>
        <dbReference type="EMBL" id="KAJ8649102.1"/>
    </source>
</evidence>
<organism evidence="1 2">
    <name type="scientific">Persea americana</name>
    <name type="common">Avocado</name>
    <dbReference type="NCBI Taxonomy" id="3435"/>
    <lineage>
        <taxon>Eukaryota</taxon>
        <taxon>Viridiplantae</taxon>
        <taxon>Streptophyta</taxon>
        <taxon>Embryophyta</taxon>
        <taxon>Tracheophyta</taxon>
        <taxon>Spermatophyta</taxon>
        <taxon>Magnoliopsida</taxon>
        <taxon>Magnoliidae</taxon>
        <taxon>Laurales</taxon>
        <taxon>Lauraceae</taxon>
        <taxon>Persea</taxon>
    </lineage>
</organism>
<reference evidence="1 2" key="1">
    <citation type="journal article" date="2022" name="Hortic Res">
        <title>A haplotype resolved chromosomal level avocado genome allows analysis of novel avocado genes.</title>
        <authorList>
            <person name="Nath O."/>
            <person name="Fletcher S.J."/>
            <person name="Hayward A."/>
            <person name="Shaw L.M."/>
            <person name="Masouleh A.K."/>
            <person name="Furtado A."/>
            <person name="Henry R.J."/>
            <person name="Mitter N."/>
        </authorList>
    </citation>
    <scope>NUCLEOTIDE SEQUENCE [LARGE SCALE GENOMIC DNA]</scope>
    <source>
        <strain evidence="2">cv. Hass</strain>
    </source>
</reference>